<dbReference type="Gene3D" id="1.10.10.10">
    <property type="entry name" value="Winged helix-like DNA-binding domain superfamily/Winged helix DNA-binding domain"/>
    <property type="match status" value="1"/>
</dbReference>
<evidence type="ECO:0000313" key="3">
    <source>
        <dbReference type="Proteomes" id="UP000253606"/>
    </source>
</evidence>
<reference evidence="2 3" key="1">
    <citation type="journal article" date="2018" name="Front. Microbiol.">
        <title>Hydrolytic Capabilities as a Key to Environmental Success: Chitinolytic and Cellulolytic Acidobacteria From Acidic Sub-arctic Soils and Boreal Peatlands.</title>
        <authorList>
            <person name="Belova S.E."/>
            <person name="Ravin N.V."/>
            <person name="Pankratov T.A."/>
            <person name="Rakitin A.L."/>
            <person name="Ivanova A.A."/>
            <person name="Beletsky A.V."/>
            <person name="Mardanov A.V."/>
            <person name="Sinninghe Damste J.S."/>
            <person name="Dedysh S.N."/>
        </authorList>
    </citation>
    <scope>NUCLEOTIDE SEQUENCE [LARGE SCALE GENOMIC DNA]</scope>
    <source>
        <strain evidence="2 3">SBC82</strain>
    </source>
</reference>
<dbReference type="NCBIfam" id="TIGR03433">
    <property type="entry name" value="padR_acidobact"/>
    <property type="match status" value="1"/>
</dbReference>
<dbReference type="Proteomes" id="UP000253606">
    <property type="component" value="Chromosome"/>
</dbReference>
<dbReference type="PANTHER" id="PTHR33169:SF14">
    <property type="entry name" value="TRANSCRIPTIONAL REGULATOR RV3488"/>
    <property type="match status" value="1"/>
</dbReference>
<name>A0A2Z5FW20_9BACT</name>
<organism evidence="2 3">
    <name type="scientific">Acidisarcina polymorpha</name>
    <dbReference type="NCBI Taxonomy" id="2211140"/>
    <lineage>
        <taxon>Bacteria</taxon>
        <taxon>Pseudomonadati</taxon>
        <taxon>Acidobacteriota</taxon>
        <taxon>Terriglobia</taxon>
        <taxon>Terriglobales</taxon>
        <taxon>Acidobacteriaceae</taxon>
        <taxon>Acidisarcina</taxon>
    </lineage>
</organism>
<dbReference type="InterPro" id="IPR036388">
    <property type="entry name" value="WH-like_DNA-bd_sf"/>
</dbReference>
<keyword evidence="3" id="KW-1185">Reference proteome</keyword>
<dbReference type="EMBL" id="CP030840">
    <property type="protein sequence ID" value="AXC10575.1"/>
    <property type="molecule type" value="Genomic_DNA"/>
</dbReference>
<gene>
    <name evidence="2" type="ORF">ACPOL_1227</name>
</gene>
<proteinExistence type="predicted"/>
<dbReference type="InterPro" id="IPR052509">
    <property type="entry name" value="Metal_resp_DNA-bind_regulator"/>
</dbReference>
<evidence type="ECO:0000313" key="2">
    <source>
        <dbReference type="EMBL" id="AXC10575.1"/>
    </source>
</evidence>
<dbReference type="InterPro" id="IPR005149">
    <property type="entry name" value="Tscrpt_reg_PadR_N"/>
</dbReference>
<dbReference type="InterPro" id="IPR036390">
    <property type="entry name" value="WH_DNA-bd_sf"/>
</dbReference>
<sequence>MTDKSSDLVQGTLEMLVLKTLALEPMHGYGIALRIEQISNGVFQVNPGSLFPALARMERGGKIKAEWRSTENNRRAKYYLLTAAGRKALKEESQQWGRQIAAINRIMEA</sequence>
<dbReference type="RefSeq" id="WP_114206183.1">
    <property type="nucleotide sequence ID" value="NZ_CP030840.1"/>
</dbReference>
<protein>
    <submittedName>
        <fullName evidence="2">Transcriptional regulator, PadR family</fullName>
    </submittedName>
</protein>
<dbReference type="InterPro" id="IPR017799">
    <property type="entry name" value="Tscrpt_reg_PadR_acidobac-type"/>
</dbReference>
<dbReference type="AlphaFoldDB" id="A0A2Z5FW20"/>
<dbReference type="KEGG" id="abas:ACPOL_1227"/>
<feature type="domain" description="Transcription regulator PadR N-terminal" evidence="1">
    <location>
        <begin position="17"/>
        <end position="91"/>
    </location>
</feature>
<dbReference type="OrthoDB" id="9808017at2"/>
<dbReference type="Pfam" id="PF03551">
    <property type="entry name" value="PadR"/>
    <property type="match status" value="1"/>
</dbReference>
<evidence type="ECO:0000259" key="1">
    <source>
        <dbReference type="Pfam" id="PF03551"/>
    </source>
</evidence>
<dbReference type="PANTHER" id="PTHR33169">
    <property type="entry name" value="PADR-FAMILY TRANSCRIPTIONAL REGULATOR"/>
    <property type="match status" value="1"/>
</dbReference>
<dbReference type="SUPFAM" id="SSF46785">
    <property type="entry name" value="Winged helix' DNA-binding domain"/>
    <property type="match status" value="1"/>
</dbReference>
<accession>A0A2Z5FW20</accession>